<evidence type="ECO:0000256" key="4">
    <source>
        <dbReference type="ARBA" id="ARBA00016009"/>
    </source>
</evidence>
<dbReference type="SUPFAM" id="SSF143870">
    <property type="entry name" value="PF0523-like"/>
    <property type="match status" value="1"/>
</dbReference>
<evidence type="ECO:0000256" key="3">
    <source>
        <dbReference type="ARBA" id="ARBA00015316"/>
    </source>
</evidence>
<dbReference type="EMBL" id="MBFR01000118">
    <property type="protein sequence ID" value="PVU93721.1"/>
    <property type="molecule type" value="Genomic_DNA"/>
</dbReference>
<dbReference type="GO" id="GO:0002949">
    <property type="term" value="P:tRNA threonylcarbamoyladenosine modification"/>
    <property type="evidence" value="ECO:0007669"/>
    <property type="project" value="TreeGrafter"/>
</dbReference>
<dbReference type="EMBL" id="MBFR01000047">
    <property type="protein sequence ID" value="PVU95767.1"/>
    <property type="molecule type" value="Genomic_DNA"/>
</dbReference>
<sequence>MRVVQVEHLGKNHNLCFSWYKDVSDKDRILNLIMSRDPSITNLISDEFTLLIAAKRALINRNTNSLKTENIYSELLYCLSPTTKIKSAIDNFGVTKDFESIIIAKFDSDINTFTQELNSLQLGLEWTPSCSQIQGAANSKVLSEVYGFDSSKSPKDYNRLIWSSIAAKGFL</sequence>
<dbReference type="OrthoDB" id="329139at2759"/>
<dbReference type="Gene3D" id="3.30.2380.10">
    <property type="entry name" value="CGI121/TPRKB"/>
    <property type="match status" value="1"/>
</dbReference>
<accession>A0A2T9YTU4</accession>
<protein>
    <recommendedName>
        <fullName evidence="4">EKC/KEOPS complex subunit CGI121</fullName>
    </recommendedName>
    <alternativeName>
        <fullName evidence="3">EKC/KEOPS complex subunit cgi121</fullName>
    </alternativeName>
</protein>
<evidence type="ECO:0000313" key="11">
    <source>
        <dbReference type="Proteomes" id="UP000245383"/>
    </source>
</evidence>
<dbReference type="PANTHER" id="PTHR15840:SF10">
    <property type="entry name" value="EKC_KEOPS COMPLEX SUBUNIT TPRKB"/>
    <property type="match status" value="1"/>
</dbReference>
<dbReference type="GO" id="GO:0000408">
    <property type="term" value="C:EKC/KEOPS complex"/>
    <property type="evidence" value="ECO:0007669"/>
    <property type="project" value="TreeGrafter"/>
</dbReference>
<dbReference type="GO" id="GO:0005829">
    <property type="term" value="C:cytosol"/>
    <property type="evidence" value="ECO:0007669"/>
    <property type="project" value="TreeGrafter"/>
</dbReference>
<keyword evidence="6 8" id="KW-0539">Nucleus</keyword>
<evidence type="ECO:0000313" key="9">
    <source>
        <dbReference type="EMBL" id="PVU93721.1"/>
    </source>
</evidence>
<name>A0A2T9YTU4_9FUNG</name>
<dbReference type="PANTHER" id="PTHR15840">
    <property type="entry name" value="CGI-121 FAMILY MEMBER"/>
    <property type="match status" value="1"/>
</dbReference>
<dbReference type="AlphaFoldDB" id="A0A2T9YTU4"/>
<dbReference type="Pfam" id="PF08617">
    <property type="entry name" value="CGI-121"/>
    <property type="match status" value="1"/>
</dbReference>
<evidence type="ECO:0000256" key="7">
    <source>
        <dbReference type="ARBA" id="ARBA00025043"/>
    </source>
</evidence>
<dbReference type="InterPro" id="IPR013926">
    <property type="entry name" value="CGI121/TPRKB"/>
</dbReference>
<organism evidence="10 11">
    <name type="scientific">Smittium simulii</name>
    <dbReference type="NCBI Taxonomy" id="133385"/>
    <lineage>
        <taxon>Eukaryota</taxon>
        <taxon>Fungi</taxon>
        <taxon>Fungi incertae sedis</taxon>
        <taxon>Zoopagomycota</taxon>
        <taxon>Kickxellomycotina</taxon>
        <taxon>Harpellomycetes</taxon>
        <taxon>Harpellales</taxon>
        <taxon>Legeriomycetaceae</taxon>
        <taxon>Smittium</taxon>
    </lineage>
</organism>
<dbReference type="GO" id="GO:0005634">
    <property type="term" value="C:nucleus"/>
    <property type="evidence" value="ECO:0007669"/>
    <property type="project" value="UniProtKB-SubCell"/>
</dbReference>
<dbReference type="Proteomes" id="UP000245383">
    <property type="component" value="Unassembled WGS sequence"/>
</dbReference>
<evidence type="ECO:0000256" key="8">
    <source>
        <dbReference type="RuleBase" id="RU004398"/>
    </source>
</evidence>
<comment type="function">
    <text evidence="7">Component of the EKC/KEOPS complex that is required for the formation of a threonylcarbamoyl group on adenosine at position 37 (t(6)A37) in tRNAs that read codons beginning with adenine. The complex is probably involved in the transfer of the threonylcarbamoyl moiety of threonylcarbamoyl-AMP (TC-AMP) to the N6 group of A37. CGI121 acts as an allosteric effector that regulates the t(6)A activity of the complex. The EKC/KEOPS complex also promotes both telomere uncapping and telomere elongation. The complex is required for efficient recruitment of transcriptional coactivators. CGI121 is not required for tRNA modification.</text>
</comment>
<evidence type="ECO:0000313" key="10">
    <source>
        <dbReference type="EMBL" id="PVU95767.1"/>
    </source>
</evidence>
<comment type="caution">
    <text evidence="10">The sequence shown here is derived from an EMBL/GenBank/DDBJ whole genome shotgun (WGS) entry which is preliminary data.</text>
</comment>
<dbReference type="STRING" id="133385.A0A2T9YTU4"/>
<evidence type="ECO:0000256" key="6">
    <source>
        <dbReference type="ARBA" id="ARBA00023242"/>
    </source>
</evidence>
<evidence type="ECO:0000256" key="1">
    <source>
        <dbReference type="ARBA" id="ARBA00004123"/>
    </source>
</evidence>
<gene>
    <name evidence="10" type="ORF">BB561_001613</name>
    <name evidence="9" type="ORF">BB561_003083</name>
</gene>
<comment type="subcellular location">
    <subcellularLocation>
        <location evidence="1">Nucleus</location>
    </subcellularLocation>
</comment>
<comment type="similarity">
    <text evidence="2 8">Belongs to the CGI121/TPRKB family.</text>
</comment>
<evidence type="ECO:0000256" key="5">
    <source>
        <dbReference type="ARBA" id="ARBA00022694"/>
    </source>
</evidence>
<evidence type="ECO:0000256" key="2">
    <source>
        <dbReference type="ARBA" id="ARBA00005546"/>
    </source>
</evidence>
<proteinExistence type="inferred from homology"/>
<dbReference type="InterPro" id="IPR036504">
    <property type="entry name" value="CGI121/TPRKB_sf"/>
</dbReference>
<keyword evidence="5" id="KW-0819">tRNA processing</keyword>
<reference evidence="10 11" key="1">
    <citation type="journal article" date="2018" name="MBio">
        <title>Comparative Genomics Reveals the Core Gene Toolbox for the Fungus-Insect Symbiosis.</title>
        <authorList>
            <person name="Wang Y."/>
            <person name="Stata M."/>
            <person name="Wang W."/>
            <person name="Stajich J.E."/>
            <person name="White M.M."/>
            <person name="Moncalvo J.M."/>
        </authorList>
    </citation>
    <scope>NUCLEOTIDE SEQUENCE [LARGE SCALE GENOMIC DNA]</scope>
    <source>
        <strain evidence="10 11">SWE-8-4</strain>
    </source>
</reference>
<keyword evidence="11" id="KW-1185">Reference proteome</keyword>